<proteinExistence type="predicted"/>
<organism evidence="2 3">
    <name type="scientific">Oceanobacillus indicireducens</name>
    <dbReference type="NCBI Taxonomy" id="1004261"/>
    <lineage>
        <taxon>Bacteria</taxon>
        <taxon>Bacillati</taxon>
        <taxon>Bacillota</taxon>
        <taxon>Bacilli</taxon>
        <taxon>Bacillales</taxon>
        <taxon>Bacillaceae</taxon>
        <taxon>Oceanobacillus</taxon>
    </lineage>
</organism>
<evidence type="ECO:0000313" key="2">
    <source>
        <dbReference type="EMBL" id="GGN52620.1"/>
    </source>
</evidence>
<reference evidence="2" key="2">
    <citation type="submission" date="2020-09" db="EMBL/GenBank/DDBJ databases">
        <authorList>
            <person name="Sun Q."/>
            <person name="Ohkuma M."/>
        </authorList>
    </citation>
    <scope>NUCLEOTIDE SEQUENCE</scope>
    <source>
        <strain evidence="2">JCM 17251</strain>
    </source>
</reference>
<reference evidence="2" key="1">
    <citation type="journal article" date="2014" name="Int. J. Syst. Evol. Microbiol.">
        <title>Complete genome sequence of Corynebacterium casei LMG S-19264T (=DSM 44701T), isolated from a smear-ripened cheese.</title>
        <authorList>
            <consortium name="US DOE Joint Genome Institute (JGI-PGF)"/>
            <person name="Walter F."/>
            <person name="Albersmeier A."/>
            <person name="Kalinowski J."/>
            <person name="Ruckert C."/>
        </authorList>
    </citation>
    <scope>NUCLEOTIDE SEQUENCE</scope>
    <source>
        <strain evidence="2">JCM 17251</strain>
    </source>
</reference>
<dbReference type="EMBL" id="BMOS01000004">
    <property type="protein sequence ID" value="GGN52620.1"/>
    <property type="molecule type" value="Genomic_DNA"/>
</dbReference>
<keyword evidence="3" id="KW-1185">Reference proteome</keyword>
<keyword evidence="1" id="KW-0472">Membrane</keyword>
<comment type="caution">
    <text evidence="2">The sequence shown here is derived from an EMBL/GenBank/DDBJ whole genome shotgun (WGS) entry which is preliminary data.</text>
</comment>
<dbReference type="AlphaFoldDB" id="A0A917XT80"/>
<dbReference type="Proteomes" id="UP000624041">
    <property type="component" value="Unassembled WGS sequence"/>
</dbReference>
<protein>
    <submittedName>
        <fullName evidence="2">Uncharacterized protein</fullName>
    </submittedName>
</protein>
<name>A0A917XT80_9BACI</name>
<keyword evidence="1" id="KW-1133">Transmembrane helix</keyword>
<keyword evidence="1" id="KW-0812">Transmembrane</keyword>
<accession>A0A917XT80</accession>
<sequence length="75" mass="8166">MGQLLTPILLVALAILFVRAFFLLENVGQIIGFVPFFDLGLGWIVPAFAGAIVGYVMDRFVTGHKETVALDKKVS</sequence>
<evidence type="ECO:0000313" key="3">
    <source>
        <dbReference type="Proteomes" id="UP000624041"/>
    </source>
</evidence>
<evidence type="ECO:0000256" key="1">
    <source>
        <dbReference type="SAM" id="Phobius"/>
    </source>
</evidence>
<gene>
    <name evidence="2" type="ORF">GCM10007971_08390</name>
</gene>
<feature type="transmembrane region" description="Helical" evidence="1">
    <location>
        <begin position="30"/>
        <end position="56"/>
    </location>
</feature>